<protein>
    <submittedName>
        <fullName evidence="1">Uncharacterized protein</fullName>
    </submittedName>
</protein>
<dbReference type="AlphaFoldDB" id="A0A7Y0L6X2"/>
<evidence type="ECO:0000313" key="1">
    <source>
        <dbReference type="EMBL" id="NMP24402.1"/>
    </source>
</evidence>
<evidence type="ECO:0000313" key="2">
    <source>
        <dbReference type="Proteomes" id="UP000533476"/>
    </source>
</evidence>
<keyword evidence="2" id="KW-1185">Reference proteome</keyword>
<organism evidence="1 2">
    <name type="scientific">Sulfobacillus harzensis</name>
    <dbReference type="NCBI Taxonomy" id="2729629"/>
    <lineage>
        <taxon>Bacteria</taxon>
        <taxon>Bacillati</taxon>
        <taxon>Bacillota</taxon>
        <taxon>Clostridia</taxon>
        <taxon>Eubacteriales</taxon>
        <taxon>Clostridiales Family XVII. Incertae Sedis</taxon>
        <taxon>Sulfobacillus</taxon>
    </lineage>
</organism>
<accession>A0A7Y0L6X2</accession>
<gene>
    <name evidence="1" type="ORF">HIJ39_18940</name>
</gene>
<proteinExistence type="predicted"/>
<sequence length="246" mass="27757">MFPLTPGDIRLVEQLTRQKNEALAFVGRCEALMADVPEDNPFLGASPMSLRSGREEVVNGFINRIARLLSEHYQCDINTWDLLKDRPHDCDAEAVLTLAVQELKGQSVAEAARDKIRAVLVRCTGRQWTIQGRKVTIPRLLYFQEHFDHRYSLPTGQIDPLINALACWSTGALYADWRLWSLSFPRFPYAPAADWFRAYPTPLTAIESLRYFKNGRVDVTFGTAEQAQDFVAQFGPAAEARPGSKP</sequence>
<dbReference type="EMBL" id="JABBVZ010000108">
    <property type="protein sequence ID" value="NMP24402.1"/>
    <property type="molecule type" value="Genomic_DNA"/>
</dbReference>
<dbReference type="Proteomes" id="UP000533476">
    <property type="component" value="Unassembled WGS sequence"/>
</dbReference>
<name>A0A7Y0L6X2_9FIRM</name>
<comment type="caution">
    <text evidence="1">The sequence shown here is derived from an EMBL/GenBank/DDBJ whole genome shotgun (WGS) entry which is preliminary data.</text>
</comment>
<reference evidence="1 2" key="1">
    <citation type="submission" date="2020-04" db="EMBL/GenBank/DDBJ databases">
        <authorList>
            <person name="Zhang R."/>
            <person name="Schippers A."/>
        </authorList>
    </citation>
    <scope>NUCLEOTIDE SEQUENCE [LARGE SCALE GENOMIC DNA]</scope>
    <source>
        <strain evidence="1 2">DSM 109850</strain>
    </source>
</reference>
<dbReference type="RefSeq" id="WP_169102490.1">
    <property type="nucleotide sequence ID" value="NZ_JABBVZ010000108.1"/>
</dbReference>